<evidence type="ECO:0000256" key="2">
    <source>
        <dbReference type="ARBA" id="ARBA00023002"/>
    </source>
</evidence>
<dbReference type="FunFam" id="3.40.50.720:FF:000084">
    <property type="entry name" value="Short-chain dehydrogenase reductase"/>
    <property type="match status" value="1"/>
</dbReference>
<dbReference type="SMART" id="SM00822">
    <property type="entry name" value="PKS_KR"/>
    <property type="match status" value="1"/>
</dbReference>
<keyword evidence="2" id="KW-0560">Oxidoreductase</keyword>
<evidence type="ECO:0000256" key="1">
    <source>
        <dbReference type="ARBA" id="ARBA00006484"/>
    </source>
</evidence>
<gene>
    <name evidence="5" type="ORF">NT2_05_04600</name>
</gene>
<dbReference type="KEGG" id="ntd:EGO55_13560"/>
<dbReference type="InterPro" id="IPR036291">
    <property type="entry name" value="NAD(P)-bd_dom_sf"/>
</dbReference>
<dbReference type="PRINTS" id="PR00081">
    <property type="entry name" value="GDHRDH"/>
</dbReference>
<dbReference type="PRINTS" id="PR00080">
    <property type="entry name" value="SDRFAMILY"/>
</dbReference>
<proteinExistence type="inferred from homology"/>
<reference evidence="5 6" key="1">
    <citation type="submission" date="2013-09" db="EMBL/GenBank/DDBJ databases">
        <title>Whole genome shotgun sequence of Novosphingobium tardaugens NBRC 16725.</title>
        <authorList>
            <person name="Isaki S."/>
            <person name="Hosoyama A."/>
            <person name="Tsuchikane K."/>
            <person name="Katsumata H."/>
            <person name="Ando Y."/>
            <person name="Yamazaki S."/>
            <person name="Fujita N."/>
        </authorList>
    </citation>
    <scope>NUCLEOTIDE SEQUENCE [LARGE SCALE GENOMIC DNA]</scope>
    <source>
        <strain evidence="5 6">NBRC 16725</strain>
    </source>
</reference>
<evidence type="ECO:0000256" key="3">
    <source>
        <dbReference type="RuleBase" id="RU000363"/>
    </source>
</evidence>
<dbReference type="InterPro" id="IPR002347">
    <property type="entry name" value="SDR_fam"/>
</dbReference>
<dbReference type="PANTHER" id="PTHR45024:SF2">
    <property type="entry name" value="SCP2 DOMAIN-CONTAINING PROTEIN"/>
    <property type="match status" value="1"/>
</dbReference>
<dbReference type="Gene3D" id="3.40.50.720">
    <property type="entry name" value="NAD(P)-binding Rossmann-like Domain"/>
    <property type="match status" value="1"/>
</dbReference>
<name>U2ZVY8_9SPHN</name>
<dbReference type="Pfam" id="PF00106">
    <property type="entry name" value="adh_short"/>
    <property type="match status" value="1"/>
</dbReference>
<evidence type="ECO:0000259" key="4">
    <source>
        <dbReference type="SMART" id="SM00822"/>
    </source>
</evidence>
<feature type="domain" description="Ketoreductase" evidence="4">
    <location>
        <begin position="9"/>
        <end position="231"/>
    </location>
</feature>
<dbReference type="AlphaFoldDB" id="U2ZVY8"/>
<dbReference type="PANTHER" id="PTHR45024">
    <property type="entry name" value="DEHYDROGENASES, SHORT CHAIN"/>
    <property type="match status" value="1"/>
</dbReference>
<evidence type="ECO:0000313" key="5">
    <source>
        <dbReference type="EMBL" id="GAD49539.1"/>
    </source>
</evidence>
<comment type="caution">
    <text evidence="5">The sequence shown here is derived from an EMBL/GenBank/DDBJ whole genome shotgun (WGS) entry which is preliminary data.</text>
</comment>
<sequence>MSTALLEGRPAIVTGAAGGIGRGHVLHLAAAGAPVVINDINGEAAAALADEVTAAGGTALVSTHNIGTREGAEALVEACRAAFGSVRILVNNAGNLRDKTLLKMTDDDLDAILTVHVKGTFWCTQAAARSMVAQGSGGAIINTTSGGHFGSFGQTAYSAAKGAIASMTYTWALELARYGIRVNAIGPLGTTAMSKTYRDADGKPGQDFDPSRNGPAVVYLCSDEAANVSGQIFGTGGERLSHMVQPHYGKTLVQPGGWDVESIRRHFQTQMPGQFGAFGILGKPYPFHGGVYPPSTQEG</sequence>
<organism evidence="5 6">
    <name type="scientific">Caenibius tardaugens NBRC 16725</name>
    <dbReference type="NCBI Taxonomy" id="1219035"/>
    <lineage>
        <taxon>Bacteria</taxon>
        <taxon>Pseudomonadati</taxon>
        <taxon>Pseudomonadota</taxon>
        <taxon>Alphaproteobacteria</taxon>
        <taxon>Sphingomonadales</taxon>
        <taxon>Erythrobacteraceae</taxon>
        <taxon>Caenibius</taxon>
    </lineage>
</organism>
<dbReference type="eggNOG" id="COG1028">
    <property type="taxonomic scope" value="Bacteria"/>
</dbReference>
<dbReference type="EMBL" id="BASZ01000005">
    <property type="protein sequence ID" value="GAD49539.1"/>
    <property type="molecule type" value="Genomic_DNA"/>
</dbReference>
<dbReference type="Proteomes" id="UP000016568">
    <property type="component" value="Unassembled WGS sequence"/>
</dbReference>
<evidence type="ECO:0000313" key="6">
    <source>
        <dbReference type="Proteomes" id="UP000016568"/>
    </source>
</evidence>
<dbReference type="GO" id="GO:0016491">
    <property type="term" value="F:oxidoreductase activity"/>
    <property type="evidence" value="ECO:0007669"/>
    <property type="project" value="UniProtKB-KW"/>
</dbReference>
<dbReference type="InterPro" id="IPR057326">
    <property type="entry name" value="KR_dom"/>
</dbReference>
<dbReference type="SUPFAM" id="SSF51735">
    <property type="entry name" value="NAD(P)-binding Rossmann-fold domains"/>
    <property type="match status" value="1"/>
</dbReference>
<protein>
    <submittedName>
        <fullName evidence="5">Putative oxidoreductase</fullName>
    </submittedName>
</protein>
<keyword evidence="6" id="KW-1185">Reference proteome</keyword>
<dbReference type="RefSeq" id="WP_021690445.1">
    <property type="nucleotide sequence ID" value="NZ_BASZ01000005.1"/>
</dbReference>
<comment type="similarity">
    <text evidence="1 3">Belongs to the short-chain dehydrogenases/reductases (SDR) family.</text>
</comment>
<dbReference type="InterPro" id="IPR051687">
    <property type="entry name" value="Peroxisomal_Beta-Oxidation"/>
</dbReference>
<accession>U2ZVY8</accession>
<dbReference type="OrthoDB" id="9804774at2"/>